<comment type="caution">
    <text evidence="1">The sequence shown here is derived from an EMBL/GenBank/DDBJ whole genome shotgun (WGS) entry which is preliminary data.</text>
</comment>
<gene>
    <name evidence="1" type="ORF">CVT24_000760</name>
</gene>
<proteinExistence type="predicted"/>
<organism evidence="1 2">
    <name type="scientific">Panaeolus cyanescens</name>
    <dbReference type="NCBI Taxonomy" id="181874"/>
    <lineage>
        <taxon>Eukaryota</taxon>
        <taxon>Fungi</taxon>
        <taxon>Dikarya</taxon>
        <taxon>Basidiomycota</taxon>
        <taxon>Agaricomycotina</taxon>
        <taxon>Agaricomycetes</taxon>
        <taxon>Agaricomycetidae</taxon>
        <taxon>Agaricales</taxon>
        <taxon>Agaricineae</taxon>
        <taxon>Galeropsidaceae</taxon>
        <taxon>Panaeolus</taxon>
    </lineage>
</organism>
<dbReference type="EMBL" id="NHTK01001292">
    <property type="protein sequence ID" value="PPR00794.1"/>
    <property type="molecule type" value="Genomic_DNA"/>
</dbReference>
<dbReference type="AlphaFoldDB" id="A0A409YCR7"/>
<dbReference type="Proteomes" id="UP000284842">
    <property type="component" value="Unassembled WGS sequence"/>
</dbReference>
<keyword evidence="2" id="KW-1185">Reference proteome</keyword>
<protein>
    <recommendedName>
        <fullName evidence="3">F-box domain-containing protein</fullName>
    </recommendedName>
</protein>
<reference evidence="1 2" key="1">
    <citation type="journal article" date="2018" name="Evol. Lett.">
        <title>Horizontal gene cluster transfer increased hallucinogenic mushroom diversity.</title>
        <authorList>
            <person name="Reynolds H.T."/>
            <person name="Vijayakumar V."/>
            <person name="Gluck-Thaler E."/>
            <person name="Korotkin H.B."/>
            <person name="Matheny P.B."/>
            <person name="Slot J.C."/>
        </authorList>
    </citation>
    <scope>NUCLEOTIDE SEQUENCE [LARGE SCALE GENOMIC DNA]</scope>
    <source>
        <strain evidence="1 2">2629</strain>
    </source>
</reference>
<evidence type="ECO:0008006" key="3">
    <source>
        <dbReference type="Google" id="ProtNLM"/>
    </source>
</evidence>
<accession>A0A409YCR7</accession>
<dbReference type="InParanoid" id="A0A409YCR7"/>
<sequence>MTNLPLTTKQLVDNLTTILNGLTALKVLKIEIISPDDHVVCSPVNIPFLNCSCRDSFASSLTELDLKLSVEDLPSIMGSTSDRGTQGRSNSEILPNLEILRLTLEQADKSTLGDPLIASPLVFLISGCGRKLHTISLNTGRGLNPSTGLLEHVSKSGIKFPLLSTLRLRQFYRSATTDFTRLLHFLKDHAGSTRHLQFHLTVEDASNLPSGEIFFSHPMFTQIPLPLLEHLEMEFYYFPSDYLPHMVPFLARSPQLRFLAIDSGHERWSSANLSTLVQCLKVPDPASSIQVSRAFNGLTYLELRLEIFRASVLSLIYEGLPCLEILRLHFFTVSPVGYGNIHDVFVPLVSPSSSAGYWKL</sequence>
<evidence type="ECO:0000313" key="1">
    <source>
        <dbReference type="EMBL" id="PPR00794.1"/>
    </source>
</evidence>
<name>A0A409YCR7_9AGAR</name>
<evidence type="ECO:0000313" key="2">
    <source>
        <dbReference type="Proteomes" id="UP000284842"/>
    </source>
</evidence>
<dbReference type="OrthoDB" id="3039255at2759"/>